<reference evidence="2 3" key="1">
    <citation type="submission" date="2016-05" db="EMBL/GenBank/DDBJ databases">
        <title>First whole genome sequencing of Entamoeba histolytica HM1:IMSS-clone-6.</title>
        <authorList>
            <person name="Mukherjee Avik.K."/>
            <person name="Izumyama S."/>
            <person name="Nakada-Tsukui K."/>
            <person name="Nozaki T."/>
        </authorList>
    </citation>
    <scope>NUCLEOTIDE SEQUENCE [LARGE SCALE GENOMIC DNA]</scope>
    <source>
        <strain evidence="2 3">HM1:IMSS clone 6</strain>
    </source>
</reference>
<sequence length="473" mass="54201">MRDIVLFLFFFSVFASDLIDLYNSAYQAFENKANAPTNCLHLYGQYPLNTNYSQSPTDYCYSCITNIFDVVTLNYDSNTGLSSQVRADAVWLSNVQLPKTKDMSYFVSTPSAFLQYPTIEKPFIDPPYLVPLNVVVLYDISSSNSRPSTLFSFFKRFTSMQYLYFLTFNHNPQNVLHRGNCTTDSINQLMHSLCKISYGGGTRYRDAFNKMIDDIKQDIFDKTQTIDIFLVSDGNEIQNRKLLRKSLDRLSEYKISVHTIDTGDGTWKDKLFEISCEENGYYINSNEQSIDILFNALWLRSFIKNNQRIINGRAYSGLNSTKAILKELIWEYDDVIFPTRSFGVVGVIVDENTNITDEEKYITEPKVTVRDLDIQKYVLRSYTGGLCGNEITPTTEEMNAIKLTLRSIDNWYTSSSETTDVICKDFNPKIIGSCDDNGTCVKINPSNYYLKEKCACNALLKFILCVFLLIIVI</sequence>
<dbReference type="SUPFAM" id="SSF53300">
    <property type="entry name" value="vWA-like"/>
    <property type="match status" value="1"/>
</dbReference>
<evidence type="ECO:0000313" key="3">
    <source>
        <dbReference type="Proteomes" id="UP000078387"/>
    </source>
</evidence>
<dbReference type="VEuPathDB" id="AmoebaDB:EHI7A_051470"/>
<dbReference type="AlphaFoldDB" id="A0A5K1VFW1"/>
<dbReference type="VEuPathDB" id="AmoebaDB:EHI5A_082270"/>
<dbReference type="Proteomes" id="UP000078387">
    <property type="component" value="Unassembled WGS sequence"/>
</dbReference>
<comment type="caution">
    <text evidence="2">The sequence shown here is derived from an EMBL/GenBank/DDBJ whole genome shotgun (WGS) entry which is preliminary data.</text>
</comment>
<organism evidence="2 3">
    <name type="scientific">Entamoeba histolytica</name>
    <dbReference type="NCBI Taxonomy" id="5759"/>
    <lineage>
        <taxon>Eukaryota</taxon>
        <taxon>Amoebozoa</taxon>
        <taxon>Evosea</taxon>
        <taxon>Archamoebae</taxon>
        <taxon>Mastigamoebida</taxon>
        <taxon>Entamoebidae</taxon>
        <taxon>Entamoeba</taxon>
    </lineage>
</organism>
<proteinExistence type="predicted"/>
<keyword evidence="1" id="KW-0732">Signal</keyword>
<dbReference type="VEuPathDB" id="AmoebaDB:EHI8A_051160"/>
<dbReference type="VEuPathDB" id="AmoebaDB:EHI_096810"/>
<feature type="chain" id="PRO_5023807901" evidence="1">
    <location>
        <begin position="16"/>
        <end position="473"/>
    </location>
</feature>
<accession>A0A5K1VFW1</accession>
<name>A0A5K1VFW1_ENTHI</name>
<evidence type="ECO:0000313" key="2">
    <source>
        <dbReference type="EMBL" id="GAT93078.1"/>
    </source>
</evidence>
<dbReference type="InterPro" id="IPR036465">
    <property type="entry name" value="vWFA_dom_sf"/>
</dbReference>
<protein>
    <submittedName>
        <fullName evidence="2">Uncharacterized protein</fullName>
    </submittedName>
</protein>
<dbReference type="CDD" id="cd00198">
    <property type="entry name" value="vWFA"/>
    <property type="match status" value="1"/>
</dbReference>
<dbReference type="OMA" id="YLEMEMC"/>
<dbReference type="VEuPathDB" id="AmoebaDB:KM1_099610"/>
<dbReference type="EMBL" id="BDEQ01000001">
    <property type="protein sequence ID" value="GAT93078.1"/>
    <property type="molecule type" value="Genomic_DNA"/>
</dbReference>
<feature type="signal peptide" evidence="1">
    <location>
        <begin position="1"/>
        <end position="15"/>
    </location>
</feature>
<gene>
    <name evidence="2" type="ORF">CL6EHI_096810</name>
</gene>
<evidence type="ECO:0000256" key="1">
    <source>
        <dbReference type="SAM" id="SignalP"/>
    </source>
</evidence>
<dbReference type="Gene3D" id="3.40.50.410">
    <property type="entry name" value="von Willebrand factor, type A domain"/>
    <property type="match status" value="1"/>
</dbReference>